<gene>
    <name evidence="2" type="ORF">QQS21_002074</name>
</gene>
<dbReference type="EMBL" id="JASWJB010000023">
    <property type="protein sequence ID" value="KAK2611968.1"/>
    <property type="molecule type" value="Genomic_DNA"/>
</dbReference>
<sequence>MVRASAVTLLALAASVFAVPAYQAAHHDGDEGPMLDINGKPLSQAKAAEFHGLLEKSESKFKEIVASYNPKQQKMYEELKDLAAKGDEILGVPTHPHGNSTNSSLTTRVPAYIRA</sequence>
<organism evidence="2 3">
    <name type="scientific">Conoideocrella luteorostrata</name>
    <dbReference type="NCBI Taxonomy" id="1105319"/>
    <lineage>
        <taxon>Eukaryota</taxon>
        <taxon>Fungi</taxon>
        <taxon>Dikarya</taxon>
        <taxon>Ascomycota</taxon>
        <taxon>Pezizomycotina</taxon>
        <taxon>Sordariomycetes</taxon>
        <taxon>Hypocreomycetidae</taxon>
        <taxon>Hypocreales</taxon>
        <taxon>Clavicipitaceae</taxon>
        <taxon>Conoideocrella</taxon>
    </lineage>
</organism>
<feature type="chain" id="PRO_5042511858" evidence="1">
    <location>
        <begin position="19"/>
        <end position="115"/>
    </location>
</feature>
<protein>
    <submittedName>
        <fullName evidence="2">Uncharacterized protein</fullName>
    </submittedName>
</protein>
<comment type="caution">
    <text evidence="2">The sequence shown here is derived from an EMBL/GenBank/DDBJ whole genome shotgun (WGS) entry which is preliminary data.</text>
</comment>
<dbReference type="AlphaFoldDB" id="A0AAJ0FXP4"/>
<evidence type="ECO:0000256" key="1">
    <source>
        <dbReference type="SAM" id="SignalP"/>
    </source>
</evidence>
<proteinExistence type="predicted"/>
<feature type="signal peptide" evidence="1">
    <location>
        <begin position="1"/>
        <end position="18"/>
    </location>
</feature>
<dbReference type="Proteomes" id="UP001251528">
    <property type="component" value="Unassembled WGS sequence"/>
</dbReference>
<reference evidence="2" key="1">
    <citation type="submission" date="2023-06" db="EMBL/GenBank/DDBJ databases">
        <title>Conoideocrella luteorostrata (Hypocreales: Clavicipitaceae), a potential biocontrol fungus for elongate hemlock scale in United States Christmas tree production areas.</title>
        <authorList>
            <person name="Barrett H."/>
            <person name="Lovett B."/>
            <person name="Macias A.M."/>
            <person name="Stajich J.E."/>
            <person name="Kasson M.T."/>
        </authorList>
    </citation>
    <scope>NUCLEOTIDE SEQUENCE</scope>
    <source>
        <strain evidence="2">ARSEF 14590</strain>
    </source>
</reference>
<keyword evidence="1" id="KW-0732">Signal</keyword>
<name>A0AAJ0FXP4_9HYPO</name>
<accession>A0AAJ0FXP4</accession>
<keyword evidence="3" id="KW-1185">Reference proteome</keyword>
<evidence type="ECO:0000313" key="3">
    <source>
        <dbReference type="Proteomes" id="UP001251528"/>
    </source>
</evidence>
<evidence type="ECO:0000313" key="2">
    <source>
        <dbReference type="EMBL" id="KAK2611968.1"/>
    </source>
</evidence>